<sequence>MSLKFCHYLNRHRTKNLKKTCSKYLQIFCRFFFSWVIGIKPFPIKLEDEANYIRVANEAEFKGAEFENKATGWIHYPAISIDEDIISADEDLKSVGKINIFSDDSKMEQGVGSAFCAFDSQQSIIKTWQARLQDKNSILQAELVGIREAINYATTTAIETKIWSDSQSSLKANANQKTTTPIARQIQESFLQSSNIRLGWIKVHVGHTGNEKADELAKGAIVSTEVPLLQIPFPRSSTERELKEIALAKWQKH</sequence>
<reference evidence="2 3" key="1">
    <citation type="journal article" date="2019" name="Sci. Rep.">
        <title>Orb-weaving spider Araneus ventricosus genome elucidates the spidroin gene catalogue.</title>
        <authorList>
            <person name="Kono N."/>
            <person name="Nakamura H."/>
            <person name="Ohtoshi R."/>
            <person name="Moran D.A.P."/>
            <person name="Shinohara A."/>
            <person name="Yoshida Y."/>
            <person name="Fujiwara M."/>
            <person name="Mori M."/>
            <person name="Tomita M."/>
            <person name="Arakawa K."/>
        </authorList>
    </citation>
    <scope>NUCLEOTIDE SEQUENCE [LARGE SCALE GENOMIC DNA]</scope>
</reference>
<accession>A0A4Y2QBJ1</accession>
<evidence type="ECO:0000313" key="2">
    <source>
        <dbReference type="EMBL" id="GBN60592.1"/>
    </source>
</evidence>
<evidence type="ECO:0000259" key="1">
    <source>
        <dbReference type="PROSITE" id="PS50879"/>
    </source>
</evidence>
<dbReference type="PROSITE" id="PS50879">
    <property type="entry name" value="RNASE_H_1"/>
    <property type="match status" value="1"/>
</dbReference>
<dbReference type="GO" id="GO:0004523">
    <property type="term" value="F:RNA-DNA hybrid ribonuclease activity"/>
    <property type="evidence" value="ECO:0007669"/>
    <property type="project" value="InterPro"/>
</dbReference>
<organism evidence="2 3">
    <name type="scientific">Araneus ventricosus</name>
    <name type="common">Orbweaver spider</name>
    <name type="synonym">Epeira ventricosa</name>
    <dbReference type="NCBI Taxonomy" id="182803"/>
    <lineage>
        <taxon>Eukaryota</taxon>
        <taxon>Metazoa</taxon>
        <taxon>Ecdysozoa</taxon>
        <taxon>Arthropoda</taxon>
        <taxon>Chelicerata</taxon>
        <taxon>Arachnida</taxon>
        <taxon>Araneae</taxon>
        <taxon>Araneomorphae</taxon>
        <taxon>Entelegynae</taxon>
        <taxon>Araneoidea</taxon>
        <taxon>Araneidae</taxon>
        <taxon>Araneus</taxon>
    </lineage>
</organism>
<dbReference type="Pfam" id="PF00075">
    <property type="entry name" value="RNase_H"/>
    <property type="match status" value="1"/>
</dbReference>
<dbReference type="InterPro" id="IPR002156">
    <property type="entry name" value="RNaseH_domain"/>
</dbReference>
<feature type="domain" description="RNase H type-1" evidence="1">
    <location>
        <begin position="94"/>
        <end position="222"/>
    </location>
</feature>
<dbReference type="Gene3D" id="3.30.420.10">
    <property type="entry name" value="Ribonuclease H-like superfamily/Ribonuclease H"/>
    <property type="match status" value="1"/>
</dbReference>
<dbReference type="InterPro" id="IPR012337">
    <property type="entry name" value="RNaseH-like_sf"/>
</dbReference>
<dbReference type="CDD" id="cd09276">
    <property type="entry name" value="Rnase_HI_RT_non_LTR"/>
    <property type="match status" value="1"/>
</dbReference>
<dbReference type="InterPro" id="IPR036397">
    <property type="entry name" value="RNaseH_sf"/>
</dbReference>
<dbReference type="Proteomes" id="UP000499080">
    <property type="component" value="Unassembled WGS sequence"/>
</dbReference>
<comment type="caution">
    <text evidence="2">The sequence shown here is derived from an EMBL/GenBank/DDBJ whole genome shotgun (WGS) entry which is preliminary data.</text>
</comment>
<dbReference type="EMBL" id="BGPR01013427">
    <property type="protein sequence ID" value="GBN60592.1"/>
    <property type="molecule type" value="Genomic_DNA"/>
</dbReference>
<dbReference type="GO" id="GO:0003676">
    <property type="term" value="F:nucleic acid binding"/>
    <property type="evidence" value="ECO:0007669"/>
    <property type="project" value="InterPro"/>
</dbReference>
<proteinExistence type="predicted"/>
<keyword evidence="3" id="KW-1185">Reference proteome</keyword>
<gene>
    <name evidence="2" type="ORF">AVEN_226785_1</name>
</gene>
<dbReference type="OrthoDB" id="6515318at2759"/>
<dbReference type="SUPFAM" id="SSF53098">
    <property type="entry name" value="Ribonuclease H-like"/>
    <property type="match status" value="1"/>
</dbReference>
<name>A0A4Y2QBJ1_ARAVE</name>
<dbReference type="AlphaFoldDB" id="A0A4Y2QBJ1"/>
<protein>
    <recommendedName>
        <fullName evidence="1">RNase H type-1 domain-containing protein</fullName>
    </recommendedName>
</protein>
<evidence type="ECO:0000313" key="3">
    <source>
        <dbReference type="Proteomes" id="UP000499080"/>
    </source>
</evidence>